<keyword evidence="4 5" id="KW-0472">Membrane</keyword>
<dbReference type="EMBL" id="JBHUEO010000020">
    <property type="protein sequence ID" value="MFD1706886.1"/>
    <property type="molecule type" value="Genomic_DNA"/>
</dbReference>
<sequence length="268" mass="30503">MDKDQIGIKTPEYVSIQFQLAGLGSRIAAQLLDQLILTSFNLVVIIILFVLLGRDASFSGLENEVNSIILGAAIIIVFIANWGYFVFMEYFFGGKTIGKRVLGIRVIQENGHSLTLLSSFIRNFLRIIDQLPASYLLGMLMIFFHSKHKRIGDLAAGTIVVHERKAKSNRKLSLIEKEIHKRGISKNDLPVEPLTLRSIRAQDWDLIRTYSSRLWQLPASEREEITRKVAEVVFPKFGWETTGKSMAELEGTLLALYVKLRDEWEYES</sequence>
<evidence type="ECO:0000256" key="2">
    <source>
        <dbReference type="ARBA" id="ARBA00022692"/>
    </source>
</evidence>
<dbReference type="RefSeq" id="WP_380773595.1">
    <property type="nucleotide sequence ID" value="NZ_JBHUEO010000020.1"/>
</dbReference>
<evidence type="ECO:0000259" key="6">
    <source>
        <dbReference type="Pfam" id="PF06271"/>
    </source>
</evidence>
<evidence type="ECO:0000313" key="7">
    <source>
        <dbReference type="EMBL" id="MFD1706886.1"/>
    </source>
</evidence>
<keyword evidence="8" id="KW-1185">Reference proteome</keyword>
<evidence type="ECO:0000256" key="1">
    <source>
        <dbReference type="ARBA" id="ARBA00004141"/>
    </source>
</evidence>
<dbReference type="Proteomes" id="UP001597301">
    <property type="component" value="Unassembled WGS sequence"/>
</dbReference>
<evidence type="ECO:0000256" key="3">
    <source>
        <dbReference type="ARBA" id="ARBA00022989"/>
    </source>
</evidence>
<reference evidence="8" key="1">
    <citation type="journal article" date="2019" name="Int. J. Syst. Evol. Microbiol.">
        <title>The Global Catalogue of Microorganisms (GCM) 10K type strain sequencing project: providing services to taxonomists for standard genome sequencing and annotation.</title>
        <authorList>
            <consortium name="The Broad Institute Genomics Platform"/>
            <consortium name="The Broad Institute Genome Sequencing Center for Infectious Disease"/>
            <person name="Wu L."/>
            <person name="Ma J."/>
        </authorList>
    </citation>
    <scope>NUCLEOTIDE SEQUENCE [LARGE SCALE GENOMIC DNA]</scope>
    <source>
        <strain evidence="8">CGMCC 1.12295</strain>
    </source>
</reference>
<feature type="domain" description="RDD" evidence="6">
    <location>
        <begin position="20"/>
        <end position="157"/>
    </location>
</feature>
<evidence type="ECO:0000313" key="8">
    <source>
        <dbReference type="Proteomes" id="UP001597301"/>
    </source>
</evidence>
<proteinExistence type="predicted"/>
<protein>
    <submittedName>
        <fullName evidence="7">RDD family protein</fullName>
    </submittedName>
</protein>
<name>A0ABW4KJD4_9BACI</name>
<feature type="transmembrane region" description="Helical" evidence="5">
    <location>
        <begin position="35"/>
        <end position="53"/>
    </location>
</feature>
<comment type="caution">
    <text evidence="7">The sequence shown here is derived from an EMBL/GenBank/DDBJ whole genome shotgun (WGS) entry which is preliminary data.</text>
</comment>
<accession>A0ABW4KJD4</accession>
<keyword evidence="2 5" id="KW-0812">Transmembrane</keyword>
<feature type="transmembrane region" description="Helical" evidence="5">
    <location>
        <begin position="65"/>
        <end position="85"/>
    </location>
</feature>
<dbReference type="PANTHER" id="PTHR38480">
    <property type="entry name" value="SLR0254 PROTEIN"/>
    <property type="match status" value="1"/>
</dbReference>
<keyword evidence="3 5" id="KW-1133">Transmembrane helix</keyword>
<evidence type="ECO:0000256" key="5">
    <source>
        <dbReference type="SAM" id="Phobius"/>
    </source>
</evidence>
<evidence type="ECO:0000256" key="4">
    <source>
        <dbReference type="ARBA" id="ARBA00023136"/>
    </source>
</evidence>
<organism evidence="7 8">
    <name type="scientific">Siminovitchia sediminis</name>
    <dbReference type="NCBI Taxonomy" id="1274353"/>
    <lineage>
        <taxon>Bacteria</taxon>
        <taxon>Bacillati</taxon>
        <taxon>Bacillota</taxon>
        <taxon>Bacilli</taxon>
        <taxon>Bacillales</taxon>
        <taxon>Bacillaceae</taxon>
        <taxon>Siminovitchia</taxon>
    </lineage>
</organism>
<gene>
    <name evidence="7" type="ORF">ACFSCZ_09100</name>
</gene>
<comment type="subcellular location">
    <subcellularLocation>
        <location evidence="1">Membrane</location>
        <topology evidence="1">Multi-pass membrane protein</topology>
    </subcellularLocation>
</comment>
<dbReference type="InterPro" id="IPR010432">
    <property type="entry name" value="RDD"/>
</dbReference>
<dbReference type="PANTHER" id="PTHR38480:SF1">
    <property type="entry name" value="SLR0254 PROTEIN"/>
    <property type="match status" value="1"/>
</dbReference>
<dbReference type="Pfam" id="PF06271">
    <property type="entry name" value="RDD"/>
    <property type="match status" value="1"/>
</dbReference>